<evidence type="ECO:0000313" key="7">
    <source>
        <dbReference type="Proteomes" id="UP000443353"/>
    </source>
</evidence>
<evidence type="ECO:0000256" key="1">
    <source>
        <dbReference type="ARBA" id="ARBA00009437"/>
    </source>
</evidence>
<comment type="similarity">
    <text evidence="1">Belongs to the LysR transcriptional regulatory family.</text>
</comment>
<protein>
    <submittedName>
        <fullName evidence="6">LysR family transcriptional regulator</fullName>
    </submittedName>
</protein>
<dbReference type="InterPro" id="IPR058163">
    <property type="entry name" value="LysR-type_TF_proteobact-type"/>
</dbReference>
<dbReference type="Pfam" id="PF00126">
    <property type="entry name" value="HTH_1"/>
    <property type="match status" value="1"/>
</dbReference>
<proteinExistence type="inferred from homology"/>
<dbReference type="FunFam" id="1.10.10.10:FF:000001">
    <property type="entry name" value="LysR family transcriptional regulator"/>
    <property type="match status" value="1"/>
</dbReference>
<reference evidence="6 7" key="1">
    <citation type="submission" date="2019-12" db="EMBL/GenBank/DDBJ databases">
        <authorList>
            <person name="Li C."/>
            <person name="Zhao J."/>
        </authorList>
    </citation>
    <scope>NUCLEOTIDE SEQUENCE [LARGE SCALE GENOMIC DNA]</scope>
    <source>
        <strain evidence="6 7">NEAU-DD11</strain>
    </source>
</reference>
<dbReference type="InterPro" id="IPR000847">
    <property type="entry name" value="LysR_HTH_N"/>
</dbReference>
<keyword evidence="4" id="KW-0804">Transcription</keyword>
<dbReference type="InterPro" id="IPR036390">
    <property type="entry name" value="WH_DNA-bd_sf"/>
</dbReference>
<dbReference type="Pfam" id="PF03466">
    <property type="entry name" value="LysR_substrate"/>
    <property type="match status" value="1"/>
</dbReference>
<feature type="domain" description="HTH lysR-type" evidence="5">
    <location>
        <begin position="12"/>
        <end position="62"/>
    </location>
</feature>
<keyword evidence="7" id="KW-1185">Reference proteome</keyword>
<dbReference type="PANTHER" id="PTHR30537:SF66">
    <property type="entry name" value="IRON-REGULATED VIRULENCE REGULATORY PROTEIN IRGB"/>
    <property type="match status" value="1"/>
</dbReference>
<dbReference type="PANTHER" id="PTHR30537">
    <property type="entry name" value="HTH-TYPE TRANSCRIPTIONAL REGULATOR"/>
    <property type="match status" value="1"/>
</dbReference>
<keyword evidence="2" id="KW-0805">Transcription regulation</keyword>
<accession>A0A7X3FX47</accession>
<dbReference type="Proteomes" id="UP000443353">
    <property type="component" value="Unassembled WGS sequence"/>
</dbReference>
<sequence length="314" mass="34426">MLTDRFAEYLGVFADVARESSFSGAARRRGITPSSVARQIDALESHLDTALFLRSTRMLTLTESGEALLVRARRVLDELDDAQQEIASMKGEVQGVLRIACFPTFGRRYVIPVVARLAVQHPALRVELDLTERLADPVSERLDAVIRIGSLADSTLIATRIARQTRLLCASPAYLERRSVTGCTPDQLREHCLIDKLHGNDLLGWADLLGQPIGAGQAVFRCDDFEAMFLAVSAGMGIALLPDWVVGPAIKEGKLVHLSPESCALPCMRTDIHLLRALAQPAVKLRTFIDALKTYIGAPEFWAVSSDTPEHRAS</sequence>
<organism evidence="6 7">
    <name type="scientific">Massilia cellulosiltytica</name>
    <dbReference type="NCBI Taxonomy" id="2683234"/>
    <lineage>
        <taxon>Bacteria</taxon>
        <taxon>Pseudomonadati</taxon>
        <taxon>Pseudomonadota</taxon>
        <taxon>Betaproteobacteria</taxon>
        <taxon>Burkholderiales</taxon>
        <taxon>Oxalobacteraceae</taxon>
        <taxon>Telluria group</taxon>
        <taxon>Massilia</taxon>
    </lineage>
</organism>
<evidence type="ECO:0000256" key="4">
    <source>
        <dbReference type="ARBA" id="ARBA00023163"/>
    </source>
</evidence>
<dbReference type="CDD" id="cd08422">
    <property type="entry name" value="PBP2_CrgA_like"/>
    <property type="match status" value="1"/>
</dbReference>
<evidence type="ECO:0000259" key="5">
    <source>
        <dbReference type="PROSITE" id="PS50931"/>
    </source>
</evidence>
<keyword evidence="3" id="KW-0238">DNA-binding</keyword>
<dbReference type="AlphaFoldDB" id="A0A7X3FX47"/>
<dbReference type="RefSeq" id="WP_056133756.1">
    <property type="nucleotide sequence ID" value="NZ_WSES01000001.1"/>
</dbReference>
<dbReference type="InterPro" id="IPR036388">
    <property type="entry name" value="WH-like_DNA-bd_sf"/>
</dbReference>
<gene>
    <name evidence="6" type="ORF">GPY61_03685</name>
</gene>
<evidence type="ECO:0000313" key="6">
    <source>
        <dbReference type="EMBL" id="MVW59024.1"/>
    </source>
</evidence>
<evidence type="ECO:0000256" key="3">
    <source>
        <dbReference type="ARBA" id="ARBA00023125"/>
    </source>
</evidence>
<comment type="caution">
    <text evidence="6">The sequence shown here is derived from an EMBL/GenBank/DDBJ whole genome shotgun (WGS) entry which is preliminary data.</text>
</comment>
<dbReference type="EMBL" id="WSES01000001">
    <property type="protein sequence ID" value="MVW59024.1"/>
    <property type="molecule type" value="Genomic_DNA"/>
</dbReference>
<dbReference type="Gene3D" id="3.40.190.290">
    <property type="match status" value="1"/>
</dbReference>
<dbReference type="GO" id="GO:0003700">
    <property type="term" value="F:DNA-binding transcription factor activity"/>
    <property type="evidence" value="ECO:0007669"/>
    <property type="project" value="InterPro"/>
</dbReference>
<name>A0A7X3FX47_9BURK</name>
<dbReference type="GO" id="GO:0043565">
    <property type="term" value="F:sequence-specific DNA binding"/>
    <property type="evidence" value="ECO:0007669"/>
    <property type="project" value="TreeGrafter"/>
</dbReference>
<dbReference type="Gene3D" id="1.10.10.10">
    <property type="entry name" value="Winged helix-like DNA-binding domain superfamily/Winged helix DNA-binding domain"/>
    <property type="match status" value="1"/>
</dbReference>
<dbReference type="InterPro" id="IPR005119">
    <property type="entry name" value="LysR_subst-bd"/>
</dbReference>
<dbReference type="PROSITE" id="PS50931">
    <property type="entry name" value="HTH_LYSR"/>
    <property type="match status" value="1"/>
</dbReference>
<dbReference type="SUPFAM" id="SSF46785">
    <property type="entry name" value="Winged helix' DNA-binding domain"/>
    <property type="match status" value="1"/>
</dbReference>
<dbReference type="GO" id="GO:0006351">
    <property type="term" value="P:DNA-templated transcription"/>
    <property type="evidence" value="ECO:0007669"/>
    <property type="project" value="TreeGrafter"/>
</dbReference>
<evidence type="ECO:0000256" key="2">
    <source>
        <dbReference type="ARBA" id="ARBA00023015"/>
    </source>
</evidence>
<dbReference type="SUPFAM" id="SSF53850">
    <property type="entry name" value="Periplasmic binding protein-like II"/>
    <property type="match status" value="1"/>
</dbReference>